<gene>
    <name evidence="4" type="ORF">FSP39_018352</name>
</gene>
<dbReference type="InterPro" id="IPR001584">
    <property type="entry name" value="Integrase_cat-core"/>
</dbReference>
<dbReference type="Proteomes" id="UP001186944">
    <property type="component" value="Unassembled WGS sequence"/>
</dbReference>
<dbReference type="InterPro" id="IPR050951">
    <property type="entry name" value="Retrovirus_Pol_polyprotein"/>
</dbReference>
<dbReference type="GO" id="GO:0003824">
    <property type="term" value="F:catalytic activity"/>
    <property type="evidence" value="ECO:0007669"/>
    <property type="project" value="UniProtKB-KW"/>
</dbReference>
<dbReference type="InterPro" id="IPR043128">
    <property type="entry name" value="Rev_trsase/Diguanyl_cyclase"/>
</dbReference>
<sequence>MKSKFHDLLHEHDGVFNPKFKGYNGAAGPFKSRVNMGPVQPPQRRGRIPQYSKNNLDMLQDKFDELEAMGVFRKPEDINVNVEYVNPSFLVKKPTGDFRLVTAFADVGRYTKPQPSLMPDVDSTLRKIAQWKYIAISDLTKSFYQIPLSNDSMKYCGVVTPFRGVRVYVRSAMGMPGSEVALEELTCRVLGDLVQEGIVAKVADDLYCGGSTPEELLRNLDRVLKALRRCDLNLSASKTVIAPKEATILGWVWCQGTIRASKHRISTLSSCQIPTTVAGLRSFIGAYKVLSRVVPDCSHFLAPLDDMTAGHDSRDKLVWTDELSASFRQAQLALNSHKAITLPRPDDQLWIVTDGALRRSGIGATLYINRNGTIKLAGFFSAKLRKNQNMWLPCEIEALSIAASIKHFSPYIIQASSNAAVLTDSKPCVQAFEKLCRGEFSASPRVTTFLSTASRYCVSIRHVAGQSILPSDFASRNAPECTHPTCQICTFVSTTENSVVQRISVEDILNESVRLPFTTRSAWNAIQTECSDLRRTAAHLKQGTRPSKKLTDVKDVKRYLQVASIAKDGILIVKRDIPFMPSRELIVVPRNVLEGLLTSLHIKLSHPSTHQLKSVVSRYFYALDMDKAIETVTAGCHTCASLLKAPHVLQPQSSSDPPAGVGYQFAADVMRRERQLILVVREYVTSFTASTLIESERHDSLREGLIKLCIEMRPLDGPFSVIRTDPAPGFTALIDDQLMKQQRLVIEIGRIKNKNKNPVAERAIQELEEEILRSDPSSRSVTALELALATARLNSRIRGRGLSSREMFTQRDQFSQKQLPLEDRQLILQQHDAKLINHSYSEKSKNPSGRVAIPPNTSVGDLVYLECDRNKLKGRDRYLVVACDGPWRDIRKFTGSQLRRTSYRVKDSECYIVPSNIKKPDRPSAHISSYSTESEEESDEDHQEIPQPPTLPPAHLPTHPPTLPPAHPPTLPLAHVPTLPPAHLPTLPPPPPFLPSIPSVIGNPLSERECTFNDHHPDQSEETRQSTRNRKPPRWLNDYVLDY</sequence>
<dbReference type="PROSITE" id="PS50994">
    <property type="entry name" value="INTEGRASE"/>
    <property type="match status" value="1"/>
</dbReference>
<dbReference type="EMBL" id="VSWD01000009">
    <property type="protein sequence ID" value="KAK3093645.1"/>
    <property type="molecule type" value="Genomic_DNA"/>
</dbReference>
<dbReference type="PANTHER" id="PTHR37984">
    <property type="entry name" value="PROTEIN CBG26694"/>
    <property type="match status" value="1"/>
</dbReference>
<keyword evidence="1" id="KW-0511">Multifunctional enzyme</keyword>
<organism evidence="4 5">
    <name type="scientific">Pinctada imbricata</name>
    <name type="common">Atlantic pearl-oyster</name>
    <name type="synonym">Pinctada martensii</name>
    <dbReference type="NCBI Taxonomy" id="66713"/>
    <lineage>
        <taxon>Eukaryota</taxon>
        <taxon>Metazoa</taxon>
        <taxon>Spiralia</taxon>
        <taxon>Lophotrochozoa</taxon>
        <taxon>Mollusca</taxon>
        <taxon>Bivalvia</taxon>
        <taxon>Autobranchia</taxon>
        <taxon>Pteriomorphia</taxon>
        <taxon>Pterioida</taxon>
        <taxon>Pterioidea</taxon>
        <taxon>Pteriidae</taxon>
        <taxon>Pinctada</taxon>
    </lineage>
</organism>
<evidence type="ECO:0000259" key="3">
    <source>
        <dbReference type="PROSITE" id="PS50994"/>
    </source>
</evidence>
<feature type="region of interest" description="Disordered" evidence="2">
    <location>
        <begin position="915"/>
        <end position="972"/>
    </location>
</feature>
<feature type="domain" description="Integrase catalytic" evidence="3">
    <location>
        <begin position="653"/>
        <end position="818"/>
    </location>
</feature>
<dbReference type="Gene3D" id="3.30.420.10">
    <property type="entry name" value="Ribonuclease H-like superfamily/Ribonuclease H"/>
    <property type="match status" value="1"/>
</dbReference>
<comment type="caution">
    <text evidence="4">The sequence shown here is derived from an EMBL/GenBank/DDBJ whole genome shotgun (WGS) entry which is preliminary data.</text>
</comment>
<dbReference type="Pfam" id="PF17921">
    <property type="entry name" value="Integrase_H2C2"/>
    <property type="match status" value="1"/>
</dbReference>
<dbReference type="SUPFAM" id="SSF56672">
    <property type="entry name" value="DNA/RNA polymerases"/>
    <property type="match status" value="1"/>
</dbReference>
<dbReference type="InterPro" id="IPR041577">
    <property type="entry name" value="RT_RNaseH_2"/>
</dbReference>
<evidence type="ECO:0000256" key="2">
    <source>
        <dbReference type="SAM" id="MobiDB-lite"/>
    </source>
</evidence>
<protein>
    <recommendedName>
        <fullName evidence="3">Integrase catalytic domain-containing protein</fullName>
    </recommendedName>
</protein>
<dbReference type="InterPro" id="IPR043502">
    <property type="entry name" value="DNA/RNA_pol_sf"/>
</dbReference>
<dbReference type="InterPro" id="IPR012337">
    <property type="entry name" value="RNaseH-like_sf"/>
</dbReference>
<feature type="compositionally biased region" description="Pro residues" evidence="2">
    <location>
        <begin position="946"/>
        <end position="971"/>
    </location>
</feature>
<dbReference type="PANTHER" id="PTHR37984:SF5">
    <property type="entry name" value="PROTEIN NYNRIN-LIKE"/>
    <property type="match status" value="1"/>
</dbReference>
<dbReference type="Gene3D" id="3.30.70.270">
    <property type="match status" value="2"/>
</dbReference>
<evidence type="ECO:0000313" key="5">
    <source>
        <dbReference type="Proteomes" id="UP001186944"/>
    </source>
</evidence>
<dbReference type="AlphaFoldDB" id="A0AA88YC75"/>
<feature type="compositionally biased region" description="Basic and acidic residues" evidence="2">
    <location>
        <begin position="1006"/>
        <end position="1025"/>
    </location>
</feature>
<feature type="compositionally biased region" description="Acidic residues" evidence="2">
    <location>
        <begin position="933"/>
        <end position="942"/>
    </location>
</feature>
<dbReference type="Pfam" id="PF00078">
    <property type="entry name" value="RVT_1"/>
    <property type="match status" value="1"/>
</dbReference>
<dbReference type="Gene3D" id="3.10.10.10">
    <property type="entry name" value="HIV Type 1 Reverse Transcriptase, subunit A, domain 1"/>
    <property type="match status" value="1"/>
</dbReference>
<dbReference type="GO" id="GO:0003676">
    <property type="term" value="F:nucleic acid binding"/>
    <property type="evidence" value="ECO:0007669"/>
    <property type="project" value="InterPro"/>
</dbReference>
<dbReference type="Gene3D" id="1.10.340.70">
    <property type="match status" value="1"/>
</dbReference>
<keyword evidence="5" id="KW-1185">Reference proteome</keyword>
<dbReference type="InterPro" id="IPR041588">
    <property type="entry name" value="Integrase_H2C2"/>
</dbReference>
<dbReference type="SUPFAM" id="SSF53098">
    <property type="entry name" value="Ribonuclease H-like"/>
    <property type="match status" value="1"/>
</dbReference>
<dbReference type="InterPro" id="IPR036397">
    <property type="entry name" value="RNaseH_sf"/>
</dbReference>
<evidence type="ECO:0000256" key="1">
    <source>
        <dbReference type="ARBA" id="ARBA00023268"/>
    </source>
</evidence>
<reference evidence="4" key="1">
    <citation type="submission" date="2019-08" db="EMBL/GenBank/DDBJ databases">
        <title>The improved chromosome-level genome for the pearl oyster Pinctada fucata martensii using PacBio sequencing and Hi-C.</title>
        <authorList>
            <person name="Zheng Z."/>
        </authorList>
    </citation>
    <scope>NUCLEOTIDE SEQUENCE</scope>
    <source>
        <strain evidence="4">ZZ-2019</strain>
        <tissue evidence="4">Adductor muscle</tissue>
    </source>
</reference>
<dbReference type="Pfam" id="PF17919">
    <property type="entry name" value="RT_RNaseH_2"/>
    <property type="match status" value="1"/>
</dbReference>
<evidence type="ECO:0000313" key="4">
    <source>
        <dbReference type="EMBL" id="KAK3093645.1"/>
    </source>
</evidence>
<dbReference type="InterPro" id="IPR000477">
    <property type="entry name" value="RT_dom"/>
</dbReference>
<accession>A0AA88YC75</accession>
<proteinExistence type="predicted"/>
<dbReference type="GO" id="GO:0015074">
    <property type="term" value="P:DNA integration"/>
    <property type="evidence" value="ECO:0007669"/>
    <property type="project" value="InterPro"/>
</dbReference>
<name>A0AA88YC75_PINIB</name>
<feature type="region of interest" description="Disordered" evidence="2">
    <location>
        <begin position="1001"/>
        <end position="1037"/>
    </location>
</feature>